<name>A0A8X7RZX4_BRACI</name>
<keyword evidence="3" id="KW-1185">Reference proteome</keyword>
<dbReference type="OrthoDB" id="1023386at2759"/>
<evidence type="ECO:0000313" key="2">
    <source>
        <dbReference type="EMBL" id="KAG2297979.1"/>
    </source>
</evidence>
<dbReference type="InterPro" id="IPR017451">
    <property type="entry name" value="F-box-assoc_interact_dom"/>
</dbReference>
<accession>A0A8X7RZX4</accession>
<feature type="domain" description="F-box" evidence="1">
    <location>
        <begin position="122"/>
        <end position="169"/>
    </location>
</feature>
<dbReference type="NCBIfam" id="TIGR01640">
    <property type="entry name" value="F_box_assoc_1"/>
    <property type="match status" value="1"/>
</dbReference>
<dbReference type="CDD" id="cd22157">
    <property type="entry name" value="F-box_AtFBW1-like"/>
    <property type="match status" value="1"/>
</dbReference>
<reference evidence="2 3" key="1">
    <citation type="submission" date="2020-02" db="EMBL/GenBank/DDBJ databases">
        <authorList>
            <person name="Ma Q."/>
            <person name="Huang Y."/>
            <person name="Song X."/>
            <person name="Pei D."/>
        </authorList>
    </citation>
    <scope>NUCLEOTIDE SEQUENCE [LARGE SCALE GENOMIC DNA]</scope>
    <source>
        <strain evidence="2">Sxm20200214</strain>
        <tissue evidence="2">Leaf</tissue>
    </source>
</reference>
<dbReference type="PANTHER" id="PTHR31672:SF13">
    <property type="entry name" value="F-BOX PROTEIN CPR30-LIKE"/>
    <property type="match status" value="1"/>
</dbReference>
<dbReference type="InterPro" id="IPR050796">
    <property type="entry name" value="SCF_F-box_component"/>
</dbReference>
<protein>
    <recommendedName>
        <fullName evidence="1">F-box domain-containing protein</fullName>
    </recommendedName>
</protein>
<dbReference type="InterPro" id="IPR001810">
    <property type="entry name" value="F-box_dom"/>
</dbReference>
<dbReference type="InterPro" id="IPR006527">
    <property type="entry name" value="F-box-assoc_dom_typ1"/>
</dbReference>
<dbReference type="AlphaFoldDB" id="A0A8X7RZX4"/>
<dbReference type="EMBL" id="JAAMPC010000008">
    <property type="protein sequence ID" value="KAG2297979.1"/>
    <property type="molecule type" value="Genomic_DNA"/>
</dbReference>
<organism evidence="2 3">
    <name type="scientific">Brassica carinata</name>
    <name type="common">Ethiopian mustard</name>
    <name type="synonym">Abyssinian cabbage</name>
    <dbReference type="NCBI Taxonomy" id="52824"/>
    <lineage>
        <taxon>Eukaryota</taxon>
        <taxon>Viridiplantae</taxon>
        <taxon>Streptophyta</taxon>
        <taxon>Embryophyta</taxon>
        <taxon>Tracheophyta</taxon>
        <taxon>Spermatophyta</taxon>
        <taxon>Magnoliopsida</taxon>
        <taxon>eudicotyledons</taxon>
        <taxon>Gunneridae</taxon>
        <taxon>Pentapetalae</taxon>
        <taxon>rosids</taxon>
        <taxon>malvids</taxon>
        <taxon>Brassicales</taxon>
        <taxon>Brassicaceae</taxon>
        <taxon>Brassiceae</taxon>
        <taxon>Brassica</taxon>
    </lineage>
</organism>
<evidence type="ECO:0000259" key="1">
    <source>
        <dbReference type="PROSITE" id="PS50181"/>
    </source>
</evidence>
<dbReference type="Proteomes" id="UP000886595">
    <property type="component" value="Unassembled WGS sequence"/>
</dbReference>
<gene>
    <name evidence="2" type="ORF">Bca52824_034451</name>
</gene>
<comment type="caution">
    <text evidence="2">The sequence shown here is derived from an EMBL/GenBank/DDBJ whole genome shotgun (WGS) entry which is preliminary data.</text>
</comment>
<dbReference type="PROSITE" id="PS50181">
    <property type="entry name" value="FBOX"/>
    <property type="match status" value="1"/>
</dbReference>
<sequence length="495" mass="56829">MSEVTSSVKISQCGDKDFKPVPGCGQVSQECCAIDECCWVERRSVNLLFIPFFFLDFSFLYIRTETLISTHLLQILIQDNIWLEGDPGFPIREQCSSKKRKLEKTVDKKYGLCYTKKRKRNRMMMSDLPDDLLEEILCRIEATSLKRLQSTCKRWNHLINNRRFTLKHLEKASKQSLSLMLDADGVYSVSINLHRSSPVEVTEKIDLIYPSTLDERRISQYCHSDGLLLCVCVNGVFDFSNEDARLVVWNPCTGQTKCIQPRYPSTLSHTYSLGSYKNKKSNDISYKILSHTGCGENQEFDIYEVSSNSCRSLDVTLDCKIEFFRNVSLKGKTYWFASDEKEKQLGLFLVSFDYTTETFGRLSLHYQHPSYQTMSLSVVGEDKLSVLLQHKISSKTEIWVTNKIGETKVVSWIKVLAVDLKPGLNTYDCISFLVDVEKKVLVYSAFVVGKNEHVEYIVGEDNEVREVALGIEYIPFFLNYVPSLTQIELHANLCI</sequence>
<dbReference type="Gene3D" id="1.20.1280.50">
    <property type="match status" value="1"/>
</dbReference>
<dbReference type="InterPro" id="IPR036047">
    <property type="entry name" value="F-box-like_dom_sf"/>
</dbReference>
<dbReference type="PANTHER" id="PTHR31672">
    <property type="entry name" value="BNACNNG10540D PROTEIN"/>
    <property type="match status" value="1"/>
</dbReference>
<dbReference type="SMART" id="SM00256">
    <property type="entry name" value="FBOX"/>
    <property type="match status" value="1"/>
</dbReference>
<evidence type="ECO:0000313" key="3">
    <source>
        <dbReference type="Proteomes" id="UP000886595"/>
    </source>
</evidence>
<dbReference type="Pfam" id="PF07734">
    <property type="entry name" value="FBA_1"/>
    <property type="match status" value="1"/>
</dbReference>
<dbReference type="SUPFAM" id="SSF81383">
    <property type="entry name" value="F-box domain"/>
    <property type="match status" value="1"/>
</dbReference>
<dbReference type="Pfam" id="PF00646">
    <property type="entry name" value="F-box"/>
    <property type="match status" value="1"/>
</dbReference>
<proteinExistence type="predicted"/>